<keyword evidence="1" id="KW-0238">DNA-binding</keyword>
<dbReference type="GO" id="GO:0003677">
    <property type="term" value="F:DNA binding"/>
    <property type="evidence" value="ECO:0007669"/>
    <property type="project" value="UniProtKB-KW"/>
</dbReference>
<dbReference type="InterPro" id="IPR001387">
    <property type="entry name" value="Cro/C1-type_HTH"/>
</dbReference>
<dbReference type="Proteomes" id="UP000066986">
    <property type="component" value="Chromosome"/>
</dbReference>
<dbReference type="Gene3D" id="1.10.260.40">
    <property type="entry name" value="lambda repressor-like DNA-binding domains"/>
    <property type="match status" value="1"/>
</dbReference>
<sequence>MEQNKRLGERIKKIRKKLGMSQLEFSKAIGATKSAVSNWENGYNAPNNERIKAIANLGNTTVDALLYGSLNDRVGNLLNAAIDSDNPTYNKKLDDLITDYLVKHENLIDIVIGYNPDADDENIDIEQAMKENFINQNLPVFINKFDIQAQDDDEDIINKFIGYVKSIIPFDVNTFEGVKKSIFYTLEQINPKIVYTQETIEEFIDNDKKDKYRKLKGETLKDRIDQYYIYQLHSRVRDVLGEVIDEYVDTIYNKVDEDKLNEE</sequence>
<reference evidence="3 4" key="1">
    <citation type="journal article" date="2016" name="Genome Announc.">
        <title>Complete Genome Sequences of Aerococcus christensenii CCUG 28831T, Aerococcus sanguinicola CCUG 43001T, Aerococcus urinae CCUG 36881T, Aerococcus urinaeequi CCUG 28094T, Aerococcus urinaehominis CCUG 42038 BT, and Aerococcus viridans CCUG 4311T.</title>
        <authorList>
            <person name="Carkaci D."/>
            <person name="Dargis R."/>
            <person name="Nielsen X.C."/>
            <person name="Skovgaard O."/>
            <person name="Fuursted K."/>
            <person name="Christensen J.J."/>
        </authorList>
    </citation>
    <scope>NUCLEOTIDE SEQUENCE [LARGE SCALE GENOMIC DNA]</scope>
    <source>
        <strain evidence="3 4">CCUG4311</strain>
    </source>
</reference>
<name>A0AAU8U4F8_9LACT</name>
<evidence type="ECO:0000259" key="2">
    <source>
        <dbReference type="PROSITE" id="PS50943"/>
    </source>
</evidence>
<dbReference type="InterPro" id="IPR010982">
    <property type="entry name" value="Lambda_DNA-bd_dom_sf"/>
</dbReference>
<dbReference type="KEGG" id="avs:AWM76_00395"/>
<dbReference type="SMART" id="SM00530">
    <property type="entry name" value="HTH_XRE"/>
    <property type="match status" value="1"/>
</dbReference>
<evidence type="ECO:0000256" key="1">
    <source>
        <dbReference type="ARBA" id="ARBA00023125"/>
    </source>
</evidence>
<dbReference type="CDD" id="cd00093">
    <property type="entry name" value="HTH_XRE"/>
    <property type="match status" value="1"/>
</dbReference>
<reference evidence="4" key="2">
    <citation type="submission" date="2016-01" db="EMBL/GenBank/DDBJ databases">
        <title>Six Aerococcus type strain genome sequencing and assembly using PacBio and Illumina Hiseq.</title>
        <authorList>
            <person name="Carkaci D."/>
            <person name="Dargis R."/>
            <person name="Nielsen X.C."/>
            <person name="Skovgaard O."/>
            <person name="Fuursted K."/>
            <person name="Christensen J.J."/>
        </authorList>
    </citation>
    <scope>NUCLEOTIDE SEQUENCE [LARGE SCALE GENOMIC DNA]</scope>
    <source>
        <strain evidence="4">CCUG4311</strain>
    </source>
</reference>
<dbReference type="PANTHER" id="PTHR46558:SF11">
    <property type="entry name" value="HTH-TYPE TRANSCRIPTIONAL REGULATOR XRE"/>
    <property type="match status" value="1"/>
</dbReference>
<dbReference type="Pfam" id="PF01381">
    <property type="entry name" value="HTH_3"/>
    <property type="match status" value="1"/>
</dbReference>
<accession>A0AAU8U4F8</accession>
<dbReference type="EMBL" id="CP014164">
    <property type="protein sequence ID" value="AMC00138.1"/>
    <property type="molecule type" value="Genomic_DNA"/>
</dbReference>
<dbReference type="AlphaFoldDB" id="A0AAU8U4F8"/>
<dbReference type="PROSITE" id="PS50943">
    <property type="entry name" value="HTH_CROC1"/>
    <property type="match status" value="1"/>
</dbReference>
<evidence type="ECO:0000313" key="3">
    <source>
        <dbReference type="EMBL" id="AMC00138.1"/>
    </source>
</evidence>
<dbReference type="SUPFAM" id="SSF47413">
    <property type="entry name" value="lambda repressor-like DNA-binding domains"/>
    <property type="match status" value="1"/>
</dbReference>
<evidence type="ECO:0000313" key="4">
    <source>
        <dbReference type="Proteomes" id="UP000066986"/>
    </source>
</evidence>
<gene>
    <name evidence="3" type="ORF">AWM76_00395</name>
</gene>
<dbReference type="PANTHER" id="PTHR46558">
    <property type="entry name" value="TRACRIPTIONAL REGULATORY PROTEIN-RELATED-RELATED"/>
    <property type="match status" value="1"/>
</dbReference>
<organism evidence="3 4">
    <name type="scientific">Aerococcus viridans</name>
    <dbReference type="NCBI Taxonomy" id="1377"/>
    <lineage>
        <taxon>Bacteria</taxon>
        <taxon>Bacillati</taxon>
        <taxon>Bacillota</taxon>
        <taxon>Bacilli</taxon>
        <taxon>Lactobacillales</taxon>
        <taxon>Aerococcaceae</taxon>
        <taxon>Aerococcus</taxon>
    </lineage>
</organism>
<proteinExistence type="predicted"/>
<dbReference type="GeneID" id="32029370"/>
<protein>
    <recommendedName>
        <fullName evidence="2">HTH cro/C1-type domain-containing protein</fullName>
    </recommendedName>
</protein>
<dbReference type="RefSeq" id="WP_003142864.1">
    <property type="nucleotide sequence ID" value="NZ_CP014164.1"/>
</dbReference>
<feature type="domain" description="HTH cro/C1-type" evidence="2">
    <location>
        <begin position="11"/>
        <end position="65"/>
    </location>
</feature>